<proteinExistence type="predicted"/>
<accession>A0A8J2ZS18</accession>
<dbReference type="RefSeq" id="WP_188391762.1">
    <property type="nucleotide sequence ID" value="NZ_BMEV01000022.1"/>
</dbReference>
<comment type="caution">
    <text evidence="1">The sequence shown here is derived from an EMBL/GenBank/DDBJ whole genome shotgun (WGS) entry which is preliminary data.</text>
</comment>
<dbReference type="AlphaFoldDB" id="A0A8J2ZS18"/>
<protein>
    <submittedName>
        <fullName evidence="1">Uncharacterized protein</fullName>
    </submittedName>
</protein>
<evidence type="ECO:0000313" key="1">
    <source>
        <dbReference type="EMBL" id="GGH75252.1"/>
    </source>
</evidence>
<evidence type="ECO:0000313" key="2">
    <source>
        <dbReference type="Proteomes" id="UP000602050"/>
    </source>
</evidence>
<reference evidence="1" key="1">
    <citation type="journal article" date="2014" name="Int. J. Syst. Evol. Microbiol.">
        <title>Complete genome sequence of Corynebacterium casei LMG S-19264T (=DSM 44701T), isolated from a smear-ripened cheese.</title>
        <authorList>
            <consortium name="US DOE Joint Genome Institute (JGI-PGF)"/>
            <person name="Walter F."/>
            <person name="Albersmeier A."/>
            <person name="Kalinowski J."/>
            <person name="Ruckert C."/>
        </authorList>
    </citation>
    <scope>NUCLEOTIDE SEQUENCE</scope>
    <source>
        <strain evidence="1">CGMCC 1.12360</strain>
    </source>
</reference>
<reference evidence="1" key="2">
    <citation type="submission" date="2020-09" db="EMBL/GenBank/DDBJ databases">
        <authorList>
            <person name="Sun Q."/>
            <person name="Zhou Y."/>
        </authorList>
    </citation>
    <scope>NUCLEOTIDE SEQUENCE</scope>
    <source>
        <strain evidence="1">CGMCC 1.12360</strain>
    </source>
</reference>
<gene>
    <name evidence="1" type="ORF">GCM10010978_14940</name>
</gene>
<name>A0A8J2ZS18_9BACI</name>
<sequence length="97" mass="11145">MFLFEQEADLTQDREDLIAVLRMRFGLLEPGLVEEIYRLNDLDTIERLILVAANAPTLKVFLREFEEGKEGFRIVGEEFNPIGWISSGGDNDGRKEQ</sequence>
<keyword evidence="2" id="KW-1185">Reference proteome</keyword>
<dbReference type="EMBL" id="BMEV01000022">
    <property type="protein sequence ID" value="GGH75252.1"/>
    <property type="molecule type" value="Genomic_DNA"/>
</dbReference>
<dbReference type="Proteomes" id="UP000602050">
    <property type="component" value="Unassembled WGS sequence"/>
</dbReference>
<organism evidence="1 2">
    <name type="scientific">Compostibacillus humi</name>
    <dbReference type="NCBI Taxonomy" id="1245525"/>
    <lineage>
        <taxon>Bacteria</taxon>
        <taxon>Bacillati</taxon>
        <taxon>Bacillota</taxon>
        <taxon>Bacilli</taxon>
        <taxon>Bacillales</taxon>
        <taxon>Bacillaceae</taxon>
        <taxon>Compostibacillus</taxon>
    </lineage>
</organism>